<dbReference type="GO" id="GO:0006829">
    <property type="term" value="P:zinc ion transport"/>
    <property type="evidence" value="ECO:0007669"/>
    <property type="project" value="UniProtKB-KW"/>
</dbReference>
<keyword evidence="5" id="KW-0864">Zinc transport</keyword>
<keyword evidence="9" id="KW-1185">Reference proteome</keyword>
<dbReference type="AlphaFoldDB" id="A0A1E2UNW0"/>
<dbReference type="PANTHER" id="PTHR42953">
    <property type="entry name" value="HIGH-AFFINITY ZINC UPTAKE SYSTEM PROTEIN ZNUA-RELATED"/>
    <property type="match status" value="1"/>
</dbReference>
<dbReference type="STRING" id="1818881.A3196_06545"/>
<feature type="chain" id="PRO_5009119078" description="High-affinity zinc uptake system protein ZnuA" evidence="7">
    <location>
        <begin position="22"/>
        <end position="309"/>
    </location>
</feature>
<keyword evidence="5" id="KW-0862">Zinc</keyword>
<evidence type="ECO:0000256" key="1">
    <source>
        <dbReference type="ARBA" id="ARBA00011028"/>
    </source>
</evidence>
<evidence type="ECO:0000313" key="9">
    <source>
        <dbReference type="Proteomes" id="UP000094849"/>
    </source>
</evidence>
<comment type="caution">
    <text evidence="8">The sequence shown here is derived from an EMBL/GenBank/DDBJ whole genome shotgun (WGS) entry which is preliminary data.</text>
</comment>
<reference evidence="8 9" key="1">
    <citation type="submission" date="2016-03" db="EMBL/GenBank/DDBJ databases">
        <title>Chemosynthetic sulphur-oxidizing symbionts of marine invertebrate animals are capable of nitrogen fixation.</title>
        <authorList>
            <person name="Petersen J.M."/>
            <person name="Kemper A."/>
            <person name="Gruber-Vodicka H."/>
            <person name="Cardini U."/>
            <person name="Geest Mvander."/>
            <person name="Kleiner M."/>
            <person name="Bulgheresi S."/>
            <person name="Fussmann M."/>
            <person name="Herbold C."/>
            <person name="Seah B.K.B."/>
            <person name="Antony C.Paul."/>
            <person name="Liu D."/>
            <person name="Belitz A."/>
            <person name="Weber M."/>
        </authorList>
    </citation>
    <scope>NUCLEOTIDE SEQUENCE [LARGE SCALE GENOMIC DNA]</scope>
    <source>
        <strain evidence="8">G_D</strain>
    </source>
</reference>
<feature type="region of interest" description="Disordered" evidence="6">
    <location>
        <begin position="115"/>
        <end position="134"/>
    </location>
</feature>
<evidence type="ECO:0000256" key="3">
    <source>
        <dbReference type="ARBA" id="ARBA00022448"/>
    </source>
</evidence>
<proteinExistence type="inferred from homology"/>
<dbReference type="PANTHER" id="PTHR42953:SF3">
    <property type="entry name" value="HIGH-AFFINITY ZINC UPTAKE SYSTEM PROTEIN ZNUA"/>
    <property type="match status" value="1"/>
</dbReference>
<dbReference type="SUPFAM" id="SSF53807">
    <property type="entry name" value="Helical backbone' metal receptor"/>
    <property type="match status" value="1"/>
</dbReference>
<evidence type="ECO:0000256" key="5">
    <source>
        <dbReference type="ARBA" id="ARBA00022906"/>
    </source>
</evidence>
<gene>
    <name evidence="8" type="ORF">A3196_06545</name>
</gene>
<evidence type="ECO:0000313" key="8">
    <source>
        <dbReference type="EMBL" id="ODB96448.1"/>
    </source>
</evidence>
<dbReference type="Proteomes" id="UP000094849">
    <property type="component" value="Unassembled WGS sequence"/>
</dbReference>
<dbReference type="Pfam" id="PF01297">
    <property type="entry name" value="ZnuA"/>
    <property type="match status" value="1"/>
</dbReference>
<comment type="similarity">
    <text evidence="1">Belongs to the bacterial solute-binding protein 9 family.</text>
</comment>
<sequence>MAKFMATVIALCLGMMTPLIAGEMDSEQTSQKSFRVGVTQPPMFTLASALAWGSPVEVVLVERDQSGDWDIPPGLTVLFWSGATLEPVLSKQLKASDQAAVSLIDAAGVHQLAKRTPADWKGPNEDEDPHMESLGKGYGMVQTIRPEGMIDTMYWLDPLNAMAALEAITMVYQGLDQRNHWAYQGNSDQIIQALWELDIRVNKLLHEASSQPFVVLQDEFQYLEQRYKLHTVPAGGTAQDIVEKAKARGAKCVVAAEPFDQHLMSVLDQAGLNRVVLDPAGQQMPKTTGGYFQWFGNLTSKLNDCVIRS</sequence>
<evidence type="ECO:0000256" key="6">
    <source>
        <dbReference type="SAM" id="MobiDB-lite"/>
    </source>
</evidence>
<name>A0A1E2UNW0_9GAMM</name>
<dbReference type="GO" id="GO:0046872">
    <property type="term" value="F:metal ion binding"/>
    <property type="evidence" value="ECO:0007669"/>
    <property type="project" value="InterPro"/>
</dbReference>
<dbReference type="EMBL" id="LVJZ01000003">
    <property type="protein sequence ID" value="ODB96448.1"/>
    <property type="molecule type" value="Genomic_DNA"/>
</dbReference>
<protein>
    <recommendedName>
        <fullName evidence="2">High-affinity zinc uptake system protein ZnuA</fullName>
    </recommendedName>
</protein>
<evidence type="ECO:0000256" key="7">
    <source>
        <dbReference type="SAM" id="SignalP"/>
    </source>
</evidence>
<dbReference type="InterPro" id="IPR050492">
    <property type="entry name" value="Bact_metal-bind_prot9"/>
</dbReference>
<feature type="signal peptide" evidence="7">
    <location>
        <begin position="1"/>
        <end position="21"/>
    </location>
</feature>
<dbReference type="Gene3D" id="3.40.50.1980">
    <property type="entry name" value="Nitrogenase molybdenum iron protein domain"/>
    <property type="match status" value="2"/>
</dbReference>
<evidence type="ECO:0000256" key="4">
    <source>
        <dbReference type="ARBA" id="ARBA00022729"/>
    </source>
</evidence>
<keyword evidence="3" id="KW-0813">Transport</keyword>
<organism evidence="8 9">
    <name type="scientific">Candidatus Thiodiazotropha endoloripes</name>
    <dbReference type="NCBI Taxonomy" id="1818881"/>
    <lineage>
        <taxon>Bacteria</taxon>
        <taxon>Pseudomonadati</taxon>
        <taxon>Pseudomonadota</taxon>
        <taxon>Gammaproteobacteria</taxon>
        <taxon>Chromatiales</taxon>
        <taxon>Sedimenticolaceae</taxon>
        <taxon>Candidatus Thiodiazotropha</taxon>
    </lineage>
</organism>
<accession>A0A1E2UNW0</accession>
<evidence type="ECO:0000256" key="2">
    <source>
        <dbReference type="ARBA" id="ARBA00015915"/>
    </source>
</evidence>
<keyword evidence="4 7" id="KW-0732">Signal</keyword>
<dbReference type="InterPro" id="IPR006127">
    <property type="entry name" value="ZnuA-like"/>
</dbReference>
<keyword evidence="5" id="KW-0406">Ion transport</keyword>
<dbReference type="RefSeq" id="WP_069004181.1">
    <property type="nucleotide sequence ID" value="NZ_LVJX01000005.1"/>
</dbReference>